<dbReference type="GO" id="GO:0004519">
    <property type="term" value="F:endonuclease activity"/>
    <property type="evidence" value="ECO:0007669"/>
    <property type="project" value="UniProtKB-KW"/>
</dbReference>
<keyword evidence="2" id="KW-0540">Nuclease</keyword>
<dbReference type="AlphaFoldDB" id="A0A7G9THQ0"/>
<gene>
    <name evidence="2" type="ORF">IAE60_06165</name>
</gene>
<dbReference type="InterPro" id="IPR011335">
    <property type="entry name" value="Restrct_endonuc-II-like"/>
</dbReference>
<keyword evidence="2" id="KW-0378">Hydrolase</keyword>
<dbReference type="PANTHER" id="PTHR38590">
    <property type="entry name" value="BLL0828 PROTEIN"/>
    <property type="match status" value="1"/>
</dbReference>
<accession>A0A7G9THQ0</accession>
<protein>
    <submittedName>
        <fullName evidence="2">Endonuclease domain-containing protein</fullName>
    </submittedName>
</protein>
<dbReference type="CDD" id="cd01038">
    <property type="entry name" value="Endonuclease_DUF559"/>
    <property type="match status" value="1"/>
</dbReference>
<reference evidence="2 3" key="1">
    <citation type="submission" date="2020-08" db="EMBL/GenBank/DDBJ databases">
        <title>Streptomycin Non-resistant strain, P. mexicana.</title>
        <authorList>
            <person name="Ganesh-Kumar S."/>
            <person name="Zhe T."/>
            <person name="Yu Z."/>
            <person name="Min Y."/>
        </authorList>
    </citation>
    <scope>NUCLEOTIDE SEQUENCE [LARGE SCALE GENOMIC DNA]</scope>
    <source>
        <strain evidence="2 3">GTZY2</strain>
    </source>
</reference>
<organism evidence="2 3">
    <name type="scientific">Pseudoxanthomonas mexicana</name>
    <dbReference type="NCBI Taxonomy" id="128785"/>
    <lineage>
        <taxon>Bacteria</taxon>
        <taxon>Pseudomonadati</taxon>
        <taxon>Pseudomonadota</taxon>
        <taxon>Gammaproteobacteria</taxon>
        <taxon>Lysobacterales</taxon>
        <taxon>Lysobacteraceae</taxon>
        <taxon>Pseudoxanthomonas</taxon>
    </lineage>
</organism>
<evidence type="ECO:0000313" key="3">
    <source>
        <dbReference type="Proteomes" id="UP000515838"/>
    </source>
</evidence>
<name>A0A7G9THQ0_PSEMX</name>
<evidence type="ECO:0000259" key="1">
    <source>
        <dbReference type="Pfam" id="PF04480"/>
    </source>
</evidence>
<sequence>MPTQTLDHAKQLRKGMTDAERRLWQYLRAGRLEGMKFRRQHPVPPYIVDFCCVEAGLVVELDGSQHSPAADAARTRYLQSQGWRVVRFWDNDVLREVEVVVAAIWDFTSRPALSPTPLPPEEGL</sequence>
<dbReference type="SUPFAM" id="SSF52980">
    <property type="entry name" value="Restriction endonuclease-like"/>
    <property type="match status" value="1"/>
</dbReference>
<dbReference type="EMBL" id="CP060731">
    <property type="protein sequence ID" value="QNN79625.1"/>
    <property type="molecule type" value="Genomic_DNA"/>
</dbReference>
<dbReference type="Gene3D" id="3.40.960.10">
    <property type="entry name" value="VSR Endonuclease"/>
    <property type="match status" value="1"/>
</dbReference>
<keyword evidence="2" id="KW-0255">Endonuclease</keyword>
<evidence type="ECO:0000313" key="2">
    <source>
        <dbReference type="EMBL" id="QNN79625.1"/>
    </source>
</evidence>
<dbReference type="Proteomes" id="UP000515838">
    <property type="component" value="Chromosome"/>
</dbReference>
<proteinExistence type="predicted"/>
<dbReference type="PANTHER" id="PTHR38590:SF1">
    <property type="entry name" value="BLL0828 PROTEIN"/>
    <property type="match status" value="1"/>
</dbReference>
<dbReference type="InterPro" id="IPR007569">
    <property type="entry name" value="DUF559"/>
</dbReference>
<dbReference type="InterPro" id="IPR047216">
    <property type="entry name" value="Endonuclease_DUF559_bact"/>
</dbReference>
<dbReference type="Pfam" id="PF04480">
    <property type="entry name" value="DUF559"/>
    <property type="match status" value="1"/>
</dbReference>
<feature type="domain" description="DUF559" evidence="1">
    <location>
        <begin position="6"/>
        <end position="106"/>
    </location>
</feature>